<evidence type="ECO:0000256" key="1">
    <source>
        <dbReference type="ARBA" id="ARBA00023242"/>
    </source>
</evidence>
<gene>
    <name evidence="3" type="ORF">LTR09_002697</name>
</gene>
<evidence type="ECO:0008006" key="5">
    <source>
        <dbReference type="Google" id="ProtNLM"/>
    </source>
</evidence>
<sequence length="588" mass="66192">MQYFHHQQHNVAPELYRASPQQEQKQVGSTSHTPLLPPIQQFESQMQMQSQPQYATVPMNGQIAQQPPPPSHHHHPPPYQSAQYHYSNGLPPAMPSNVGANGQNGGMARYPLPSQIMVGPNPRPKKDIKRTCRDEDGMFDVSQTTHKSKVALPRRLTREQANSLGRKRDSVFASTSDHKTDTYIQCDEAHPTCRNCQKSKRECLGYDPIFKQQPGPPPIQPAPSAHASLKVETSHDGNNHPHPYRQHQPYSAAGGTYVSVNHPPHGEDGRVGRVDPTLGSGEPPHNMAANSFSSTLLPERRVRHITTDQLFSLNDVPPRYHPRDEPPANSNALQQEADELYRFHFAPGLDKLFETTWYSERGAHYLQQDRPLLDFTIQVAERLKQRADDQPAIEALQSLEARLVWLLAAMPRPAAASHKANGAANDALTSEILSRVDTMESLLTGQFLPHSRISQPPSPEHQQDHRKYNQQHFWHLLGRFTAARDDTSDPGAARELNDAMTAMRGTLQMLENRDVLYSIAIARHIGGRLVEWNPPQILAPQTEDPNDPVKKVEVAQRFLGQEDQKGTTQVIQRVCSMAMRSWVLQRRE</sequence>
<evidence type="ECO:0000313" key="4">
    <source>
        <dbReference type="Proteomes" id="UP001271007"/>
    </source>
</evidence>
<dbReference type="SUPFAM" id="SSF57701">
    <property type="entry name" value="Zn2/Cys6 DNA-binding domain"/>
    <property type="match status" value="1"/>
</dbReference>
<feature type="region of interest" description="Disordered" evidence="2">
    <location>
        <begin position="60"/>
        <end position="107"/>
    </location>
</feature>
<evidence type="ECO:0000313" key="3">
    <source>
        <dbReference type="EMBL" id="KAK3056191.1"/>
    </source>
</evidence>
<dbReference type="CDD" id="cd00067">
    <property type="entry name" value="GAL4"/>
    <property type="match status" value="1"/>
</dbReference>
<dbReference type="AlphaFoldDB" id="A0AAJ0GEV9"/>
<feature type="compositionally biased region" description="Basic and acidic residues" evidence="2">
    <location>
        <begin position="264"/>
        <end position="273"/>
    </location>
</feature>
<keyword evidence="1" id="KW-0539">Nucleus</keyword>
<protein>
    <recommendedName>
        <fullName evidence="5">Zn(2)-C6 fungal-type domain-containing protein</fullName>
    </recommendedName>
</protein>
<accession>A0AAJ0GEV9</accession>
<dbReference type="PANTHER" id="PTHR38791">
    <property type="entry name" value="ZN(II)2CYS6 TRANSCRIPTION FACTOR (EUROFUNG)-RELATED-RELATED"/>
    <property type="match status" value="1"/>
</dbReference>
<comment type="caution">
    <text evidence="3">The sequence shown here is derived from an EMBL/GenBank/DDBJ whole genome shotgun (WGS) entry which is preliminary data.</text>
</comment>
<dbReference type="InterPro" id="IPR001138">
    <property type="entry name" value="Zn2Cys6_DnaBD"/>
</dbReference>
<proteinExistence type="predicted"/>
<organism evidence="3 4">
    <name type="scientific">Extremus antarcticus</name>
    <dbReference type="NCBI Taxonomy" id="702011"/>
    <lineage>
        <taxon>Eukaryota</taxon>
        <taxon>Fungi</taxon>
        <taxon>Dikarya</taxon>
        <taxon>Ascomycota</taxon>
        <taxon>Pezizomycotina</taxon>
        <taxon>Dothideomycetes</taxon>
        <taxon>Dothideomycetidae</taxon>
        <taxon>Mycosphaerellales</taxon>
        <taxon>Extremaceae</taxon>
        <taxon>Extremus</taxon>
    </lineage>
</organism>
<dbReference type="Proteomes" id="UP001271007">
    <property type="component" value="Unassembled WGS sequence"/>
</dbReference>
<name>A0AAJ0GEV9_9PEZI</name>
<evidence type="ECO:0000256" key="2">
    <source>
        <dbReference type="SAM" id="MobiDB-lite"/>
    </source>
</evidence>
<dbReference type="EMBL" id="JAWDJX010000006">
    <property type="protein sequence ID" value="KAK3056191.1"/>
    <property type="molecule type" value="Genomic_DNA"/>
</dbReference>
<dbReference type="InterPro" id="IPR053175">
    <property type="entry name" value="DHMBA_Reg_Transcription_Factor"/>
</dbReference>
<dbReference type="PANTHER" id="PTHR38791:SF13">
    <property type="entry name" value="ZN(2)-C6 FUNGAL-TYPE DOMAIN-CONTAINING PROTEIN"/>
    <property type="match status" value="1"/>
</dbReference>
<feature type="region of interest" description="Disordered" evidence="2">
    <location>
        <begin position="210"/>
        <end position="294"/>
    </location>
</feature>
<dbReference type="InterPro" id="IPR036864">
    <property type="entry name" value="Zn2-C6_fun-type_DNA-bd_sf"/>
</dbReference>
<dbReference type="GO" id="GO:0008270">
    <property type="term" value="F:zinc ion binding"/>
    <property type="evidence" value="ECO:0007669"/>
    <property type="project" value="InterPro"/>
</dbReference>
<reference evidence="3" key="1">
    <citation type="submission" date="2023-04" db="EMBL/GenBank/DDBJ databases">
        <title>Black Yeasts Isolated from many extreme environments.</title>
        <authorList>
            <person name="Coleine C."/>
            <person name="Stajich J.E."/>
            <person name="Selbmann L."/>
        </authorList>
    </citation>
    <scope>NUCLEOTIDE SEQUENCE</scope>
    <source>
        <strain evidence="3">CCFEE 5312</strain>
    </source>
</reference>
<keyword evidence="4" id="KW-1185">Reference proteome</keyword>
<dbReference type="GO" id="GO:0000981">
    <property type="term" value="F:DNA-binding transcription factor activity, RNA polymerase II-specific"/>
    <property type="evidence" value="ECO:0007669"/>
    <property type="project" value="InterPro"/>
</dbReference>